<dbReference type="Proteomes" id="UP000193498">
    <property type="component" value="Unassembled WGS sequence"/>
</dbReference>
<organism evidence="2 3">
    <name type="scientific">Basidiobolus meristosporus CBS 931.73</name>
    <dbReference type="NCBI Taxonomy" id="1314790"/>
    <lineage>
        <taxon>Eukaryota</taxon>
        <taxon>Fungi</taxon>
        <taxon>Fungi incertae sedis</taxon>
        <taxon>Zoopagomycota</taxon>
        <taxon>Entomophthoromycotina</taxon>
        <taxon>Basidiobolomycetes</taxon>
        <taxon>Basidiobolales</taxon>
        <taxon>Basidiobolaceae</taxon>
        <taxon>Basidiobolus</taxon>
    </lineage>
</organism>
<comment type="caution">
    <text evidence="2">The sequence shown here is derived from an EMBL/GenBank/DDBJ whole genome shotgun (WGS) entry which is preliminary data.</text>
</comment>
<gene>
    <name evidence="2" type="ORF">K493DRAFT_90727</name>
</gene>
<proteinExistence type="predicted"/>
<dbReference type="EMBL" id="MCFE01000658">
    <property type="protein sequence ID" value="ORX82855.1"/>
    <property type="molecule type" value="Genomic_DNA"/>
</dbReference>
<reference evidence="2 3" key="1">
    <citation type="submission" date="2016-07" db="EMBL/GenBank/DDBJ databases">
        <title>Pervasive Adenine N6-methylation of Active Genes in Fungi.</title>
        <authorList>
            <consortium name="DOE Joint Genome Institute"/>
            <person name="Mondo S.J."/>
            <person name="Dannebaum R.O."/>
            <person name="Kuo R.C."/>
            <person name="Labutti K."/>
            <person name="Haridas S."/>
            <person name="Kuo A."/>
            <person name="Salamov A."/>
            <person name="Ahrendt S.R."/>
            <person name="Lipzen A."/>
            <person name="Sullivan W."/>
            <person name="Andreopoulos W.B."/>
            <person name="Clum A."/>
            <person name="Lindquist E."/>
            <person name="Daum C."/>
            <person name="Ramamoorthy G.K."/>
            <person name="Gryganskyi A."/>
            <person name="Culley D."/>
            <person name="Magnuson J.K."/>
            <person name="James T.Y."/>
            <person name="O'Malley M.A."/>
            <person name="Stajich J.E."/>
            <person name="Spatafora J.W."/>
            <person name="Visel A."/>
            <person name="Grigoriev I.V."/>
        </authorList>
    </citation>
    <scope>NUCLEOTIDE SEQUENCE [LARGE SCALE GENOMIC DNA]</scope>
    <source>
        <strain evidence="2 3">CBS 931.73</strain>
    </source>
</reference>
<feature type="region of interest" description="Disordered" evidence="1">
    <location>
        <begin position="105"/>
        <end position="153"/>
    </location>
</feature>
<protein>
    <submittedName>
        <fullName evidence="2">Uncharacterized protein</fullName>
    </submittedName>
</protein>
<evidence type="ECO:0000313" key="3">
    <source>
        <dbReference type="Proteomes" id="UP000193498"/>
    </source>
</evidence>
<dbReference type="InParanoid" id="A0A1Y1XAS4"/>
<accession>A0A1Y1XAS4</accession>
<dbReference type="AlphaFoldDB" id="A0A1Y1XAS4"/>
<keyword evidence="3" id="KW-1185">Reference proteome</keyword>
<name>A0A1Y1XAS4_9FUNG</name>
<sequence>MINANRRFTLETGVLETRTNRKLHLVLYSDYLMLTTPSKGRPLKPTEKWIFVRLIDLRHIIMFNVPDSQDGVNMTVIFVSNPSSPSNEHQSGLSPKTAGELTINTQVGSRGDSPPSPSSPRSHSPLAQSSGDGEVARKAKKPPSETTNKYVFQHPDKKSKVDFLIALENELSSLKKSDIHTPPRTNFIHALKPIHTHPHTHTHTHTHSHHTGSK</sequence>
<evidence type="ECO:0000313" key="2">
    <source>
        <dbReference type="EMBL" id="ORX82855.1"/>
    </source>
</evidence>
<evidence type="ECO:0000256" key="1">
    <source>
        <dbReference type="SAM" id="MobiDB-lite"/>
    </source>
</evidence>